<sequence length="508" mass="52867">MEKLRLDGTSLTVEALSQAARNAAPIELAPAGLEAMARSHALVGQAIRDRVPVYGVTTGLGARATEVLSAEALAEFSVHTLRGRAHAIGPEEAPELVRAGLIVRLNTMLKGHSAARPEVAEHIAACLNAGLTPVVGQIGSIGAADLVLNATAGLSLIGGGRMRDSKGRVGPSADMMEAHGIKPLNLAPRDGLALANHSSTVSGMAALAVSGAAGVFEAAQTAAALSMEGFRANTGPLAHHVLMVKPHPGQLQAAEGLRWRLEGGALLEPGHARRLQDPLSFRNIAQIHGAAGMALTRAEECLELEINSASDNPVAFAEKGEITSCGAYFTAEITSAVETLSRSLVPLAAAQLARTAKLLNPEFSGLPNFLAMPDSSSNGFAPVMKVAESLFCELAHTAQPVPVWPSLNANGVEDCLTNSPATVKALLQITGHLQRLTAIELLVACQAVELRGTAGSLGSFLSGSCRQIREISPALNEDRPLAEDIERLAESISQNRFTAEPRLASNIP</sequence>
<dbReference type="InterPro" id="IPR001106">
    <property type="entry name" value="Aromatic_Lyase"/>
</dbReference>
<reference evidence="2" key="1">
    <citation type="submission" date="2015-12" db="EMBL/GenBank/DDBJ databases">
        <authorList>
            <person name="Zhang G."/>
            <person name="Stingl U."/>
        </authorList>
    </citation>
    <scope>NUCLEOTIDE SEQUENCE [LARGE SCALE GENOMIC DNA]</scope>
    <source>
        <strain evidence="2">ZGT108</strain>
    </source>
</reference>
<dbReference type="SUPFAM" id="SSF48557">
    <property type="entry name" value="L-aspartase-like"/>
    <property type="match status" value="1"/>
</dbReference>
<dbReference type="CDD" id="cd00332">
    <property type="entry name" value="PAL-HAL"/>
    <property type="match status" value="1"/>
</dbReference>
<dbReference type="EMBL" id="LQBP01000011">
    <property type="protein sequence ID" value="KUJ77282.1"/>
    <property type="molecule type" value="Genomic_DNA"/>
</dbReference>
<protein>
    <recommendedName>
        <fullName evidence="3">Histidine ammonia-lyase</fullName>
    </recommendedName>
</protein>
<gene>
    <name evidence="1" type="ORF">AVO44_18045</name>
</gene>
<evidence type="ECO:0000313" key="2">
    <source>
        <dbReference type="Proteomes" id="UP000053690"/>
    </source>
</evidence>
<dbReference type="Gene3D" id="1.20.200.10">
    <property type="entry name" value="Fumarase/aspartase (Central domain)"/>
    <property type="match status" value="1"/>
</dbReference>
<dbReference type="PANTHER" id="PTHR10362">
    <property type="entry name" value="HISTIDINE AMMONIA-LYASE"/>
    <property type="match status" value="1"/>
</dbReference>
<name>A0A0X3TNE3_9RHOB</name>
<dbReference type="RefSeq" id="WP_068340154.1">
    <property type="nucleotide sequence ID" value="NZ_LQBP01000011.1"/>
</dbReference>
<keyword evidence="2" id="KW-1185">Reference proteome</keyword>
<dbReference type="OrthoDB" id="9806955at2"/>
<dbReference type="STRING" id="1685378.AVO44_18045"/>
<dbReference type="GO" id="GO:0016841">
    <property type="term" value="F:ammonia-lyase activity"/>
    <property type="evidence" value="ECO:0007669"/>
    <property type="project" value="UniProtKB-ARBA"/>
</dbReference>
<evidence type="ECO:0008006" key="3">
    <source>
        <dbReference type="Google" id="ProtNLM"/>
    </source>
</evidence>
<evidence type="ECO:0000313" key="1">
    <source>
        <dbReference type="EMBL" id="KUJ77282.1"/>
    </source>
</evidence>
<accession>A0A0X3TNE3</accession>
<proteinExistence type="predicted"/>
<organism evidence="1 2">
    <name type="scientific">Ruegeria profundi</name>
    <dbReference type="NCBI Taxonomy" id="1685378"/>
    <lineage>
        <taxon>Bacteria</taxon>
        <taxon>Pseudomonadati</taxon>
        <taxon>Pseudomonadota</taxon>
        <taxon>Alphaproteobacteria</taxon>
        <taxon>Rhodobacterales</taxon>
        <taxon>Roseobacteraceae</taxon>
        <taxon>Ruegeria</taxon>
    </lineage>
</organism>
<dbReference type="InterPro" id="IPR024083">
    <property type="entry name" value="Fumarase/histidase_N"/>
</dbReference>
<comment type="caution">
    <text evidence="1">The sequence shown here is derived from an EMBL/GenBank/DDBJ whole genome shotgun (WGS) entry which is preliminary data.</text>
</comment>
<dbReference type="InterPro" id="IPR008948">
    <property type="entry name" value="L-Aspartase-like"/>
</dbReference>
<dbReference type="Pfam" id="PF00221">
    <property type="entry name" value="Lyase_aromatic"/>
    <property type="match status" value="1"/>
</dbReference>
<dbReference type="AlphaFoldDB" id="A0A0X3TNE3"/>
<dbReference type="Gene3D" id="1.10.275.10">
    <property type="entry name" value="Fumarase/aspartase (N-terminal domain)"/>
    <property type="match status" value="1"/>
</dbReference>
<dbReference type="Proteomes" id="UP000053690">
    <property type="component" value="Unassembled WGS sequence"/>
</dbReference>